<keyword evidence="2" id="KW-0808">Transferase</keyword>
<feature type="domain" description="Phospholipid/glycerol acyltransferase" evidence="1">
    <location>
        <begin position="86"/>
        <end position="203"/>
    </location>
</feature>
<dbReference type="GO" id="GO:0016746">
    <property type="term" value="F:acyltransferase activity"/>
    <property type="evidence" value="ECO:0007669"/>
    <property type="project" value="UniProtKB-KW"/>
</dbReference>
<dbReference type="SUPFAM" id="SSF69593">
    <property type="entry name" value="Glycerol-3-phosphate (1)-acyltransferase"/>
    <property type="match status" value="1"/>
</dbReference>
<dbReference type="EMBL" id="JAGTAR010000024">
    <property type="protein sequence ID" value="MBR8536944.1"/>
    <property type="molecule type" value="Genomic_DNA"/>
</dbReference>
<dbReference type="SMART" id="SM00563">
    <property type="entry name" value="PlsC"/>
    <property type="match status" value="1"/>
</dbReference>
<protein>
    <submittedName>
        <fullName evidence="2">1-acyl-sn-glycerol-3-phosphate acyltransferase</fullName>
    </submittedName>
</protein>
<evidence type="ECO:0000313" key="3">
    <source>
        <dbReference type="Proteomes" id="UP000679220"/>
    </source>
</evidence>
<accession>A0A941F790</accession>
<name>A0A941F790_9BACT</name>
<dbReference type="InterPro" id="IPR002123">
    <property type="entry name" value="Plipid/glycerol_acylTrfase"/>
</dbReference>
<reference evidence="2" key="1">
    <citation type="journal article" date="2018" name="Int. J. Syst. Evol. Microbiol.">
        <title>Carboxylicivirga sediminis sp. nov., isolated from coastal sediment.</title>
        <authorList>
            <person name="Wang F.Q."/>
            <person name="Ren L.H."/>
            <person name="Zou R.J."/>
            <person name="Sun Y.Z."/>
            <person name="Liu X.J."/>
            <person name="Jiang F."/>
            <person name="Liu L.J."/>
        </authorList>
    </citation>
    <scope>NUCLEOTIDE SEQUENCE</scope>
    <source>
        <strain evidence="2">JR1</strain>
    </source>
</reference>
<reference evidence="2" key="2">
    <citation type="submission" date="2021-04" db="EMBL/GenBank/DDBJ databases">
        <authorList>
            <person name="Zhang T."/>
            <person name="Zhang Y."/>
            <person name="Lu D."/>
            <person name="Zuo D."/>
            <person name="Du Z."/>
        </authorList>
    </citation>
    <scope>NUCLEOTIDE SEQUENCE</scope>
    <source>
        <strain evidence="2">JR1</strain>
    </source>
</reference>
<organism evidence="2 3">
    <name type="scientific">Carboxylicivirga sediminis</name>
    <dbReference type="NCBI Taxonomy" id="2006564"/>
    <lineage>
        <taxon>Bacteria</taxon>
        <taxon>Pseudomonadati</taxon>
        <taxon>Bacteroidota</taxon>
        <taxon>Bacteroidia</taxon>
        <taxon>Marinilabiliales</taxon>
        <taxon>Marinilabiliaceae</taxon>
        <taxon>Carboxylicivirga</taxon>
    </lineage>
</organism>
<gene>
    <name evidence="2" type="ORF">KDU71_15330</name>
</gene>
<sequence length="278" mass="32123">MEKRQGDDKFIDIDKVFHDKNPRLKKFIPKFLINYLKRITHQEEINEFIADKRDVYGIEYAEAIIANFQSRYEIKGAENIPQEGRYVFVANHPLGGLDGMVFVAAVGRYFRNLKFPVNDILMNLTNLRDIFLPINKHGGHSRDAARLIDEAYASDNQLLMFPAGLVSRKGKNGIIKDLDWKPNFIKKAKTHNRDIVPVHISGENTKRFYNLANWRKKLGIKANIEMLYLVDELYLQRNKTITITFGQPINISDVEVGKASKDWAQKIKDEVYALAKIN</sequence>
<comment type="caution">
    <text evidence="2">The sequence shown here is derived from an EMBL/GenBank/DDBJ whole genome shotgun (WGS) entry which is preliminary data.</text>
</comment>
<dbReference type="Pfam" id="PF19576">
    <property type="entry name" value="Acyltransf_2"/>
    <property type="match status" value="1"/>
</dbReference>
<keyword evidence="3" id="KW-1185">Reference proteome</keyword>
<dbReference type="Proteomes" id="UP000679220">
    <property type="component" value="Unassembled WGS sequence"/>
</dbReference>
<proteinExistence type="predicted"/>
<dbReference type="AlphaFoldDB" id="A0A941F790"/>
<dbReference type="InterPro" id="IPR045746">
    <property type="entry name" value="ACT14924-like_Acyltransf_dom"/>
</dbReference>
<keyword evidence="2" id="KW-0012">Acyltransferase</keyword>
<evidence type="ECO:0000259" key="1">
    <source>
        <dbReference type="SMART" id="SM00563"/>
    </source>
</evidence>
<evidence type="ECO:0000313" key="2">
    <source>
        <dbReference type="EMBL" id="MBR8536944.1"/>
    </source>
</evidence>
<dbReference type="RefSeq" id="WP_212191970.1">
    <property type="nucleotide sequence ID" value="NZ_JAGTAR010000024.1"/>
</dbReference>